<protein>
    <submittedName>
        <fullName evidence="2">Uncharacterized protein</fullName>
    </submittedName>
</protein>
<sequence length="185" mass="20606">MKRLLVTMVISLICLSTVRYAHAQQEQKFPLSNAPGNLSISETRKSEGTQQHISSYAFEYAAPFLCGIQTDQGNTRLARGCYLTSITIRNPNDTEVKYSKNLVLTYPSGEQTMGKGMPLGEDVLKAGDARDITGEEIQQGLFPNGFPASYLKGLFVIRSMESLDVPHSTKLQQSVRKTRLKPFWV</sequence>
<keyword evidence="3" id="KW-1185">Reference proteome</keyword>
<name>A0A0M2UYA1_9BACT</name>
<evidence type="ECO:0000256" key="1">
    <source>
        <dbReference type="SAM" id="SignalP"/>
    </source>
</evidence>
<feature type="chain" id="PRO_5005644084" evidence="1">
    <location>
        <begin position="24"/>
        <end position="185"/>
    </location>
</feature>
<proteinExistence type="predicted"/>
<keyword evidence="1" id="KW-0732">Signal</keyword>
<gene>
    <name evidence="2" type="ORF">BROFUL_00422</name>
</gene>
<dbReference type="Proteomes" id="UP000034954">
    <property type="component" value="Unassembled WGS sequence"/>
</dbReference>
<comment type="caution">
    <text evidence="2">The sequence shown here is derived from an EMBL/GenBank/DDBJ whole genome shotgun (WGS) entry which is preliminary data.</text>
</comment>
<dbReference type="AlphaFoldDB" id="A0A0M2UYA1"/>
<organism evidence="2 3">
    <name type="scientific">Candidatus Brocadia fulgida</name>
    <dbReference type="NCBI Taxonomy" id="380242"/>
    <lineage>
        <taxon>Bacteria</taxon>
        <taxon>Pseudomonadati</taxon>
        <taxon>Planctomycetota</taxon>
        <taxon>Candidatus Brocadiia</taxon>
        <taxon>Candidatus Brocadiales</taxon>
        <taxon>Candidatus Brocadiaceae</taxon>
        <taxon>Candidatus Brocadia</taxon>
    </lineage>
</organism>
<accession>A0A0M2UYA1</accession>
<feature type="signal peptide" evidence="1">
    <location>
        <begin position="1"/>
        <end position="23"/>
    </location>
</feature>
<evidence type="ECO:0000313" key="2">
    <source>
        <dbReference type="EMBL" id="KKO20837.1"/>
    </source>
</evidence>
<reference evidence="2 3" key="1">
    <citation type="journal article" date="2013" name="BMC Microbiol.">
        <title>Identification of the type II cytochrome c maturation pathway in anammox bacteria by comparative genomics.</title>
        <authorList>
            <person name="Ferousi C."/>
            <person name="Speth D.R."/>
            <person name="Reimann J."/>
            <person name="Op den Camp H.J."/>
            <person name="Allen J.W."/>
            <person name="Keltjens J.T."/>
            <person name="Jetten M.S."/>
        </authorList>
    </citation>
    <scope>NUCLEOTIDE SEQUENCE [LARGE SCALE GENOMIC DNA]</scope>
    <source>
        <strain evidence="2">RU1</strain>
    </source>
</reference>
<dbReference type="EMBL" id="LAQJ01000057">
    <property type="protein sequence ID" value="KKO20837.1"/>
    <property type="molecule type" value="Genomic_DNA"/>
</dbReference>
<evidence type="ECO:0000313" key="3">
    <source>
        <dbReference type="Proteomes" id="UP000034954"/>
    </source>
</evidence>